<evidence type="ECO:0000313" key="5">
    <source>
        <dbReference type="WBParaSite" id="EgrG_000417350"/>
    </source>
</evidence>
<name>A0A068WZE1_ECHGR</name>
<feature type="region of interest" description="Disordered" evidence="2">
    <location>
        <begin position="46"/>
        <end position="88"/>
    </location>
</feature>
<evidence type="ECO:0000313" key="4">
    <source>
        <dbReference type="Proteomes" id="UP000492820"/>
    </source>
</evidence>
<evidence type="ECO:0000256" key="2">
    <source>
        <dbReference type="SAM" id="MobiDB-lite"/>
    </source>
</evidence>
<reference evidence="3" key="2">
    <citation type="submission" date="2014-06" db="EMBL/GenBank/DDBJ databases">
        <authorList>
            <person name="Aslett M."/>
        </authorList>
    </citation>
    <scope>NUCLEOTIDE SEQUENCE</scope>
</reference>
<dbReference type="EMBL" id="LK028594">
    <property type="protein sequence ID" value="CDS23846.1"/>
    <property type="molecule type" value="Genomic_DNA"/>
</dbReference>
<sequence>MANRNNRQDTKLNERIAAIREINARLENRHREVELDRRRAVETGSSILPSQIRDVPLNRNGTYDGGNCRGKQPRQNYRSRGGGGGGSTSIGYNLSKSLSRLHQDTNYNSQPHFANNCPKGRGGCGRGSGNNSSEYVRHVEIDRSGGRGKCQKYHQYQSNRNYRGLTKVWCPDT</sequence>
<feature type="coiled-coil region" evidence="1">
    <location>
        <begin position="16"/>
        <end position="43"/>
    </location>
</feature>
<gene>
    <name evidence="3" type="ORF">EgrG_000417350</name>
</gene>
<accession>A0A068WZE1</accession>
<keyword evidence="1" id="KW-0175">Coiled coil</keyword>
<protein>
    <submittedName>
        <fullName evidence="5">Reverse transcriptase domain-containing protein</fullName>
    </submittedName>
</protein>
<dbReference type="Proteomes" id="UP000492820">
    <property type="component" value="Unassembled WGS sequence"/>
</dbReference>
<evidence type="ECO:0000313" key="3">
    <source>
        <dbReference type="EMBL" id="CDS23846.1"/>
    </source>
</evidence>
<dbReference type="WBParaSite" id="EgrG_000417350">
    <property type="protein sequence ID" value="EgrG_000417350"/>
    <property type="gene ID" value="EgrG_000417350"/>
</dbReference>
<organism evidence="3">
    <name type="scientific">Echinococcus granulosus</name>
    <name type="common">Hydatid tapeworm</name>
    <dbReference type="NCBI Taxonomy" id="6210"/>
    <lineage>
        <taxon>Eukaryota</taxon>
        <taxon>Metazoa</taxon>
        <taxon>Spiralia</taxon>
        <taxon>Lophotrochozoa</taxon>
        <taxon>Platyhelminthes</taxon>
        <taxon>Cestoda</taxon>
        <taxon>Eucestoda</taxon>
        <taxon>Cyclophyllidea</taxon>
        <taxon>Taeniidae</taxon>
        <taxon>Echinococcus</taxon>
        <taxon>Echinococcus granulosus group</taxon>
    </lineage>
</organism>
<reference evidence="3 4" key="1">
    <citation type="journal article" date="2013" name="Nature">
        <title>The genomes of four tapeworm species reveal adaptations to parasitism.</title>
        <authorList>
            <person name="Tsai I.J."/>
            <person name="Zarowiecki M."/>
            <person name="Holroyd N."/>
            <person name="Garciarrubio A."/>
            <person name="Sanchez-Flores A."/>
            <person name="Brooks K.L."/>
            <person name="Tracey A."/>
            <person name="Bobes R.J."/>
            <person name="Fragoso G."/>
            <person name="Sciutto E."/>
            <person name="Aslett M."/>
            <person name="Beasley H."/>
            <person name="Bennett H.M."/>
            <person name="Cai J."/>
            <person name="Camicia F."/>
            <person name="Clark R."/>
            <person name="Cucher M."/>
            <person name="De Silva N."/>
            <person name="Day T.A."/>
            <person name="Deplazes P."/>
            <person name="Estrada K."/>
            <person name="Fernandez C."/>
            <person name="Holland P.W."/>
            <person name="Hou J."/>
            <person name="Hu S."/>
            <person name="Huckvale T."/>
            <person name="Hung S.S."/>
            <person name="Kamenetzky L."/>
            <person name="Keane J.A."/>
            <person name="Kiss F."/>
            <person name="Koziol U."/>
            <person name="Lambert O."/>
            <person name="Liu K."/>
            <person name="Luo X."/>
            <person name="Luo Y."/>
            <person name="Macchiaroli N."/>
            <person name="Nichol S."/>
            <person name="Paps J."/>
            <person name="Parkinson J."/>
            <person name="Pouchkina-Stantcheva N."/>
            <person name="Riddiford N."/>
            <person name="Rosenzvit M."/>
            <person name="Salinas G."/>
            <person name="Wasmuth J.D."/>
            <person name="Zamanian M."/>
            <person name="Zheng Y."/>
            <person name="Cai X."/>
            <person name="Soberon X."/>
            <person name="Olson P.D."/>
            <person name="Laclette J.P."/>
            <person name="Brehm K."/>
            <person name="Berriman M."/>
            <person name="Garciarrubio A."/>
            <person name="Bobes R.J."/>
            <person name="Fragoso G."/>
            <person name="Sanchez-Flores A."/>
            <person name="Estrada K."/>
            <person name="Cevallos M.A."/>
            <person name="Morett E."/>
            <person name="Gonzalez V."/>
            <person name="Portillo T."/>
            <person name="Ochoa-Leyva A."/>
            <person name="Jose M.V."/>
            <person name="Sciutto E."/>
            <person name="Landa A."/>
            <person name="Jimenez L."/>
            <person name="Valdes V."/>
            <person name="Carrero J.C."/>
            <person name="Larralde C."/>
            <person name="Morales-Montor J."/>
            <person name="Limon-Lason J."/>
            <person name="Soberon X."/>
            <person name="Laclette J.P."/>
        </authorList>
    </citation>
    <scope>NUCLEOTIDE SEQUENCE [LARGE SCALE GENOMIC DNA]</scope>
</reference>
<dbReference type="AlphaFoldDB" id="A0A068WZE1"/>
<reference evidence="5" key="3">
    <citation type="submission" date="2020-10" db="UniProtKB">
        <authorList>
            <consortium name="WormBaseParasite"/>
        </authorList>
    </citation>
    <scope>IDENTIFICATION</scope>
</reference>
<evidence type="ECO:0000256" key="1">
    <source>
        <dbReference type="SAM" id="Coils"/>
    </source>
</evidence>
<proteinExistence type="predicted"/>